<organism evidence="3 4">
    <name type="scientific">Aquabacterium olei</name>
    <dbReference type="NCBI Taxonomy" id="1296669"/>
    <lineage>
        <taxon>Bacteria</taxon>
        <taxon>Pseudomonadati</taxon>
        <taxon>Pseudomonadota</taxon>
        <taxon>Betaproteobacteria</taxon>
        <taxon>Burkholderiales</taxon>
        <taxon>Aquabacterium</taxon>
    </lineage>
</organism>
<keyword evidence="4" id="KW-1185">Reference proteome</keyword>
<name>A0A2U8FWC9_9BURK</name>
<dbReference type="Gene3D" id="2.40.30.170">
    <property type="match status" value="1"/>
</dbReference>
<dbReference type="PANTHER" id="PTHR32347">
    <property type="entry name" value="EFFLUX SYSTEM COMPONENT YKNX-RELATED"/>
    <property type="match status" value="1"/>
</dbReference>
<keyword evidence="2" id="KW-0175">Coiled coil</keyword>
<dbReference type="Gene3D" id="1.10.287.470">
    <property type="entry name" value="Helix hairpin bin"/>
    <property type="match status" value="1"/>
</dbReference>
<sequence>MLTPYRQAVLWLDDHGVHTLSGVVQIEANAPYVQWVNQVCQHLSQQPDGIPLQVVRAADLPDALAAAWREWWPPYALWVRLPQGAVVLLRDDPWTVHEQWLWQDWAATWAHAWHALVHPRATGWRRTGQRMRQLWQTQPGRRWWQQTRVRVLAGLIAVLLCPVQLSVLAPGELVPSQPVVIRAPLEGVIDTFHVQPNQRVTTGTPLFGFDEALIRSRLDVATQALSTAETEYRQTSQQALIDARSKTQLALLTGKIEEKRAEVEYLAEQLTRARVLAPREGVVLMDDPSEWIGRPVSVGERILRIAAPRDAEVEAWVPLADAVPLPAGTRVKLYLHASPLSPVQATVRYMAHDAVARPDGQYAYRVRATLSAPTDHRVGLKGSAKLSAGWTPLGYWVLRRPLAALRTTFGI</sequence>
<dbReference type="EMBL" id="CP029210">
    <property type="protein sequence ID" value="AWI55108.1"/>
    <property type="molecule type" value="Genomic_DNA"/>
</dbReference>
<comment type="subcellular location">
    <subcellularLocation>
        <location evidence="1">Cell envelope</location>
    </subcellularLocation>
</comment>
<evidence type="ECO:0000313" key="3">
    <source>
        <dbReference type="EMBL" id="AWI55108.1"/>
    </source>
</evidence>
<dbReference type="SUPFAM" id="SSF111369">
    <property type="entry name" value="HlyD-like secretion proteins"/>
    <property type="match status" value="1"/>
</dbReference>
<dbReference type="Proteomes" id="UP000244892">
    <property type="component" value="Chromosome"/>
</dbReference>
<gene>
    <name evidence="3" type="ORF">DEH84_04815</name>
</gene>
<dbReference type="PANTHER" id="PTHR32347:SF23">
    <property type="entry name" value="BLL5650 PROTEIN"/>
    <property type="match status" value="1"/>
</dbReference>
<evidence type="ECO:0000256" key="2">
    <source>
        <dbReference type="ARBA" id="ARBA00023054"/>
    </source>
</evidence>
<evidence type="ECO:0000256" key="1">
    <source>
        <dbReference type="ARBA" id="ARBA00004196"/>
    </source>
</evidence>
<dbReference type="OrthoDB" id="9763546at2"/>
<dbReference type="GO" id="GO:0030313">
    <property type="term" value="C:cell envelope"/>
    <property type="evidence" value="ECO:0007669"/>
    <property type="project" value="UniProtKB-SubCell"/>
</dbReference>
<proteinExistence type="predicted"/>
<dbReference type="InterPro" id="IPR050465">
    <property type="entry name" value="UPF0194_transport"/>
</dbReference>
<dbReference type="KEGG" id="aon:DEH84_04815"/>
<dbReference type="AlphaFoldDB" id="A0A2U8FWC9"/>
<protein>
    <submittedName>
        <fullName evidence="3">Secretion protein HylD</fullName>
    </submittedName>
</protein>
<accession>A0A2U8FWC9</accession>
<reference evidence="3 4" key="1">
    <citation type="submission" date="2018-05" db="EMBL/GenBank/DDBJ databases">
        <title>complete genome sequence of Aquabacterium olei NBRC 110486.</title>
        <authorList>
            <person name="Tang B."/>
            <person name="Chang J."/>
            <person name="Zhang L."/>
            <person name="Yang H."/>
        </authorList>
    </citation>
    <scope>NUCLEOTIDE SEQUENCE [LARGE SCALE GENOMIC DNA]</scope>
    <source>
        <strain evidence="3 4">NBRC 110486</strain>
    </source>
</reference>
<dbReference type="Gene3D" id="2.40.50.100">
    <property type="match status" value="1"/>
</dbReference>
<evidence type="ECO:0000313" key="4">
    <source>
        <dbReference type="Proteomes" id="UP000244892"/>
    </source>
</evidence>